<sequence>MELSGVVEMIEESVVGGSRQSMMATCQHNTRAAAKIQRDRQNREWQRVSDIAGREESPQPIHTPTARNTDTMEPAKDPELNTTAAAIDVSEAGDHRSVVVELPLGDSAATFNLEKAICSHGLFMMAPNHWDPLTKTLRRPLRLDPEDDQDVSVSSSFLVQISHPLTFLTHSVSVYSTLIFSLLGDNKHCWYCLELFFYRNRFFVVNG</sequence>
<feature type="compositionally biased region" description="Polar residues" evidence="1">
    <location>
        <begin position="60"/>
        <end position="71"/>
    </location>
</feature>
<reference evidence="2 3" key="1">
    <citation type="submission" date="2024-02" db="EMBL/GenBank/DDBJ databases">
        <authorList>
            <person name="Vignale AGUSTIN F."/>
            <person name="Sosa J E."/>
            <person name="Modenutti C."/>
        </authorList>
    </citation>
    <scope>NUCLEOTIDE SEQUENCE [LARGE SCALE GENOMIC DNA]</scope>
</reference>
<evidence type="ECO:0000313" key="2">
    <source>
        <dbReference type="EMBL" id="CAK9184952.1"/>
    </source>
</evidence>
<protein>
    <submittedName>
        <fullName evidence="2">Uncharacterized protein</fullName>
    </submittedName>
</protein>
<dbReference type="Proteomes" id="UP001642360">
    <property type="component" value="Unassembled WGS sequence"/>
</dbReference>
<evidence type="ECO:0000313" key="3">
    <source>
        <dbReference type="Proteomes" id="UP001642360"/>
    </source>
</evidence>
<comment type="caution">
    <text evidence="2">The sequence shown here is derived from an EMBL/GenBank/DDBJ whole genome shotgun (WGS) entry which is preliminary data.</text>
</comment>
<feature type="region of interest" description="Disordered" evidence="1">
    <location>
        <begin position="52"/>
        <end position="77"/>
    </location>
</feature>
<proteinExistence type="predicted"/>
<organism evidence="2 3">
    <name type="scientific">Ilex paraguariensis</name>
    <name type="common">yerba mate</name>
    <dbReference type="NCBI Taxonomy" id="185542"/>
    <lineage>
        <taxon>Eukaryota</taxon>
        <taxon>Viridiplantae</taxon>
        <taxon>Streptophyta</taxon>
        <taxon>Embryophyta</taxon>
        <taxon>Tracheophyta</taxon>
        <taxon>Spermatophyta</taxon>
        <taxon>Magnoliopsida</taxon>
        <taxon>eudicotyledons</taxon>
        <taxon>Gunneridae</taxon>
        <taxon>Pentapetalae</taxon>
        <taxon>asterids</taxon>
        <taxon>campanulids</taxon>
        <taxon>Aquifoliales</taxon>
        <taxon>Aquifoliaceae</taxon>
        <taxon>Ilex</taxon>
    </lineage>
</organism>
<name>A0ABC8UV46_9AQUA</name>
<accession>A0ABC8UV46</accession>
<dbReference type="AlphaFoldDB" id="A0ABC8UV46"/>
<gene>
    <name evidence="2" type="ORF">ILEXP_LOCUS55315</name>
</gene>
<dbReference type="EMBL" id="CAUOFW020009160">
    <property type="protein sequence ID" value="CAK9184952.1"/>
    <property type="molecule type" value="Genomic_DNA"/>
</dbReference>
<evidence type="ECO:0000256" key="1">
    <source>
        <dbReference type="SAM" id="MobiDB-lite"/>
    </source>
</evidence>
<keyword evidence="3" id="KW-1185">Reference proteome</keyword>